<accession>A0A4Z2CJU5</accession>
<comment type="caution">
    <text evidence="1">The sequence shown here is derived from an EMBL/GenBank/DDBJ whole genome shotgun (WGS) entry which is preliminary data.</text>
</comment>
<dbReference type="AlphaFoldDB" id="A0A4Z2CJU5"/>
<gene>
    <name evidence="1" type="ORF">EWB00_001815</name>
</gene>
<proteinExistence type="predicted"/>
<evidence type="ECO:0000313" key="1">
    <source>
        <dbReference type="EMBL" id="TNN04547.1"/>
    </source>
</evidence>
<sequence>MSEKIVLHSALRQEHTIVAGCMLHGMWTHAVVMKTMVEIALPSSLWMLESKSDDCAWWNHLCAWAFCDPEGEVVGLSSFDIYSKSVMATNGFESSSMSSTRTLAARSSFQRRGE</sequence>
<protein>
    <submittedName>
        <fullName evidence="1">Uncharacterized protein</fullName>
    </submittedName>
</protein>
<keyword evidence="2" id="KW-1185">Reference proteome</keyword>
<organism evidence="1 2">
    <name type="scientific">Schistosoma japonicum</name>
    <name type="common">Blood fluke</name>
    <dbReference type="NCBI Taxonomy" id="6182"/>
    <lineage>
        <taxon>Eukaryota</taxon>
        <taxon>Metazoa</taxon>
        <taxon>Spiralia</taxon>
        <taxon>Lophotrochozoa</taxon>
        <taxon>Platyhelminthes</taxon>
        <taxon>Trematoda</taxon>
        <taxon>Digenea</taxon>
        <taxon>Strigeidida</taxon>
        <taxon>Schistosomatoidea</taxon>
        <taxon>Schistosomatidae</taxon>
        <taxon>Schistosoma</taxon>
    </lineage>
</organism>
<evidence type="ECO:0000313" key="2">
    <source>
        <dbReference type="Proteomes" id="UP000311919"/>
    </source>
</evidence>
<dbReference type="Proteomes" id="UP000311919">
    <property type="component" value="Unassembled WGS sequence"/>
</dbReference>
<reference evidence="1 2" key="1">
    <citation type="submission" date="2019-03" db="EMBL/GenBank/DDBJ databases">
        <title>An improved genome assembly of the fluke Schistosoma japonicum.</title>
        <authorList>
            <person name="Hu W."/>
            <person name="Luo F."/>
            <person name="Yin M."/>
            <person name="Mo X."/>
            <person name="Sun C."/>
            <person name="Wu Q."/>
            <person name="Zhu B."/>
            <person name="Xiang M."/>
            <person name="Wang J."/>
            <person name="Wang Y."/>
            <person name="Zhang T."/>
            <person name="Xu B."/>
            <person name="Zheng H."/>
            <person name="Feng Z."/>
        </authorList>
    </citation>
    <scope>NUCLEOTIDE SEQUENCE [LARGE SCALE GENOMIC DNA]</scope>
    <source>
        <strain evidence="1">HuSjv2</strain>
        <tissue evidence="1">Worms</tissue>
    </source>
</reference>
<dbReference type="EMBL" id="SKCS01001509">
    <property type="protein sequence ID" value="TNN04547.1"/>
    <property type="molecule type" value="Genomic_DNA"/>
</dbReference>
<name>A0A4Z2CJU5_SCHJA</name>